<keyword evidence="4" id="KW-1134">Transmembrane beta strand</keyword>
<dbReference type="InterPro" id="IPR003423">
    <property type="entry name" value="OMP_efflux"/>
</dbReference>
<dbReference type="Proteomes" id="UP000627292">
    <property type="component" value="Unassembled WGS sequence"/>
</dbReference>
<dbReference type="Gene3D" id="1.20.1600.10">
    <property type="entry name" value="Outer membrane efflux proteins (OEP)"/>
    <property type="match status" value="1"/>
</dbReference>
<evidence type="ECO:0000256" key="6">
    <source>
        <dbReference type="ARBA" id="ARBA00023136"/>
    </source>
</evidence>
<keyword evidence="3" id="KW-0813">Transport</keyword>
<proteinExistence type="inferred from homology"/>
<sequence>MAQTEPLTLKSALQYALQNYAKARKARLDVENSEYKISETRAKALPQINGTGSVTYNPLLQLSALPAELSPTGTSTLIAFGQKWNANFGVSATQTLFDQSVFTGLKAAAASRMYYQLVQQQTEEQVMQQVATAYYQLLVQKQKIAVADSNIQTTTAMQTVIQGQFNSGLAKRIDLDRVTVNLNNLESQRRQQINEASLKENQLKFYMGMPLQKPVAIAMEQLQLLQPQAVSVQDSVSVANRSDYQVLKKQEELLKLQKKAVAAAYYPTLSLSGNYSYQRFSNQFPFSKATASSPGWFDVASVGLNLKVPIFTGGATRAKVKQAEVDIKKLHEDIIDLSLNLQLAFENVRSQVNNAILTINSQESNQKLAQSVFNDTQNNYHLGLAPLTDLLDARNQLTEAQNNYTNALLDYKLAQIQLITSKGELQNLLK</sequence>
<evidence type="ECO:0000256" key="8">
    <source>
        <dbReference type="SAM" id="Coils"/>
    </source>
</evidence>
<reference evidence="9" key="2">
    <citation type="submission" date="2020-09" db="EMBL/GenBank/DDBJ databases">
        <authorList>
            <person name="Sun Q."/>
            <person name="Zhou Y."/>
        </authorList>
    </citation>
    <scope>NUCLEOTIDE SEQUENCE</scope>
    <source>
        <strain evidence="9">CGMCC 1.15290</strain>
    </source>
</reference>
<accession>A0A917IY43</accession>
<gene>
    <name evidence="9" type="ORF">GCM10011379_27840</name>
</gene>
<keyword evidence="7" id="KW-0998">Cell outer membrane</keyword>
<comment type="similarity">
    <text evidence="2">Belongs to the outer membrane factor (OMF) (TC 1.B.17) family.</text>
</comment>
<keyword evidence="5" id="KW-0812">Transmembrane</keyword>
<organism evidence="9 10">
    <name type="scientific">Filimonas zeae</name>
    <dbReference type="NCBI Taxonomy" id="1737353"/>
    <lineage>
        <taxon>Bacteria</taxon>
        <taxon>Pseudomonadati</taxon>
        <taxon>Bacteroidota</taxon>
        <taxon>Chitinophagia</taxon>
        <taxon>Chitinophagales</taxon>
        <taxon>Chitinophagaceae</taxon>
        <taxon>Filimonas</taxon>
    </lineage>
</organism>
<evidence type="ECO:0000256" key="4">
    <source>
        <dbReference type="ARBA" id="ARBA00022452"/>
    </source>
</evidence>
<dbReference type="GO" id="GO:1990281">
    <property type="term" value="C:efflux pump complex"/>
    <property type="evidence" value="ECO:0007669"/>
    <property type="project" value="TreeGrafter"/>
</dbReference>
<dbReference type="SUPFAM" id="SSF56954">
    <property type="entry name" value="Outer membrane efflux proteins (OEP)"/>
    <property type="match status" value="1"/>
</dbReference>
<reference evidence="9" key="1">
    <citation type="journal article" date="2014" name="Int. J. Syst. Evol. Microbiol.">
        <title>Complete genome sequence of Corynebacterium casei LMG S-19264T (=DSM 44701T), isolated from a smear-ripened cheese.</title>
        <authorList>
            <consortium name="US DOE Joint Genome Institute (JGI-PGF)"/>
            <person name="Walter F."/>
            <person name="Albersmeier A."/>
            <person name="Kalinowski J."/>
            <person name="Ruckert C."/>
        </authorList>
    </citation>
    <scope>NUCLEOTIDE SEQUENCE</scope>
    <source>
        <strain evidence="9">CGMCC 1.15290</strain>
    </source>
</reference>
<evidence type="ECO:0000313" key="10">
    <source>
        <dbReference type="Proteomes" id="UP000627292"/>
    </source>
</evidence>
<feature type="coiled-coil region" evidence="8">
    <location>
        <begin position="175"/>
        <end position="202"/>
    </location>
</feature>
<dbReference type="GO" id="GO:0015562">
    <property type="term" value="F:efflux transmembrane transporter activity"/>
    <property type="evidence" value="ECO:0007669"/>
    <property type="project" value="InterPro"/>
</dbReference>
<dbReference type="Pfam" id="PF02321">
    <property type="entry name" value="OEP"/>
    <property type="match status" value="2"/>
</dbReference>
<dbReference type="EMBL" id="BMIB01000003">
    <property type="protein sequence ID" value="GGH69994.1"/>
    <property type="molecule type" value="Genomic_DNA"/>
</dbReference>
<comment type="caution">
    <text evidence="9">The sequence shown here is derived from an EMBL/GenBank/DDBJ whole genome shotgun (WGS) entry which is preliminary data.</text>
</comment>
<comment type="subcellular location">
    <subcellularLocation>
        <location evidence="1">Cell outer membrane</location>
    </subcellularLocation>
</comment>
<dbReference type="InterPro" id="IPR051906">
    <property type="entry name" value="TolC-like"/>
</dbReference>
<keyword evidence="8" id="KW-0175">Coiled coil</keyword>
<evidence type="ECO:0000256" key="5">
    <source>
        <dbReference type="ARBA" id="ARBA00022692"/>
    </source>
</evidence>
<dbReference type="GO" id="GO:0015288">
    <property type="term" value="F:porin activity"/>
    <property type="evidence" value="ECO:0007669"/>
    <property type="project" value="TreeGrafter"/>
</dbReference>
<dbReference type="PANTHER" id="PTHR30026">
    <property type="entry name" value="OUTER MEMBRANE PROTEIN TOLC"/>
    <property type="match status" value="1"/>
</dbReference>
<dbReference type="PANTHER" id="PTHR30026:SF20">
    <property type="entry name" value="OUTER MEMBRANE PROTEIN TOLC"/>
    <property type="match status" value="1"/>
</dbReference>
<dbReference type="GO" id="GO:0009279">
    <property type="term" value="C:cell outer membrane"/>
    <property type="evidence" value="ECO:0007669"/>
    <property type="project" value="UniProtKB-SubCell"/>
</dbReference>
<evidence type="ECO:0000313" key="9">
    <source>
        <dbReference type="EMBL" id="GGH69994.1"/>
    </source>
</evidence>
<keyword evidence="10" id="KW-1185">Reference proteome</keyword>
<dbReference type="AlphaFoldDB" id="A0A917IY43"/>
<evidence type="ECO:0000256" key="1">
    <source>
        <dbReference type="ARBA" id="ARBA00004442"/>
    </source>
</evidence>
<keyword evidence="6" id="KW-0472">Membrane</keyword>
<name>A0A917IY43_9BACT</name>
<evidence type="ECO:0000256" key="2">
    <source>
        <dbReference type="ARBA" id="ARBA00007613"/>
    </source>
</evidence>
<evidence type="ECO:0000256" key="7">
    <source>
        <dbReference type="ARBA" id="ARBA00023237"/>
    </source>
</evidence>
<evidence type="ECO:0000256" key="3">
    <source>
        <dbReference type="ARBA" id="ARBA00022448"/>
    </source>
</evidence>
<protein>
    <submittedName>
        <fullName evidence="9">Transporter</fullName>
    </submittedName>
</protein>